<dbReference type="EMBL" id="JBBNAG010000005">
    <property type="protein sequence ID" value="KAK9133060.1"/>
    <property type="molecule type" value="Genomic_DNA"/>
</dbReference>
<name>A0AAP0P9P4_9MAGN</name>
<comment type="caution">
    <text evidence="1">The sequence shown here is derived from an EMBL/GenBank/DDBJ whole genome shotgun (WGS) entry which is preliminary data.</text>
</comment>
<reference evidence="1 2" key="1">
    <citation type="submission" date="2024-01" db="EMBL/GenBank/DDBJ databases">
        <title>Genome assemblies of Stephania.</title>
        <authorList>
            <person name="Yang L."/>
        </authorList>
    </citation>
    <scope>NUCLEOTIDE SEQUENCE [LARGE SCALE GENOMIC DNA]</scope>
    <source>
        <strain evidence="1">JXDWG</strain>
        <tissue evidence="1">Leaf</tissue>
    </source>
</reference>
<protein>
    <recommendedName>
        <fullName evidence="3">Gag-pol polyprotein</fullName>
    </recommendedName>
</protein>
<evidence type="ECO:0000313" key="2">
    <source>
        <dbReference type="Proteomes" id="UP001419268"/>
    </source>
</evidence>
<dbReference type="PANTHER" id="PTHR35317">
    <property type="entry name" value="OS04G0629600 PROTEIN"/>
    <property type="match status" value="1"/>
</dbReference>
<sequence length="201" mass="23216">MAQPIPCDQAEKMSTMRPPLLTNSNYTYWKARIEGFILSLDVKVWRKIEKGYSYPLLDDSPNSTDLWTNEEERLLFANAKALNAIFSAVNQEYLKLISSCKIAKDAWTILQNFFEGNEDVRDSKKLLLSSQFDALRMIEDGTIAEYTAKLKDIANQAQQLGKNIQIEKWLKKLFGLFLQSSMSRSQQYKKPRDSRISNLMN</sequence>
<dbReference type="AlphaFoldDB" id="A0AAP0P9P4"/>
<accession>A0AAP0P9P4</accession>
<proteinExistence type="predicted"/>
<organism evidence="1 2">
    <name type="scientific">Stephania cephalantha</name>
    <dbReference type="NCBI Taxonomy" id="152367"/>
    <lineage>
        <taxon>Eukaryota</taxon>
        <taxon>Viridiplantae</taxon>
        <taxon>Streptophyta</taxon>
        <taxon>Embryophyta</taxon>
        <taxon>Tracheophyta</taxon>
        <taxon>Spermatophyta</taxon>
        <taxon>Magnoliopsida</taxon>
        <taxon>Ranunculales</taxon>
        <taxon>Menispermaceae</taxon>
        <taxon>Menispermoideae</taxon>
        <taxon>Cissampelideae</taxon>
        <taxon>Stephania</taxon>
    </lineage>
</organism>
<dbReference type="PANTHER" id="PTHR35317:SF38">
    <property type="entry name" value="RNA-DIRECTED DNA POLYMERASE"/>
    <property type="match status" value="1"/>
</dbReference>
<evidence type="ECO:0000313" key="1">
    <source>
        <dbReference type="EMBL" id="KAK9133060.1"/>
    </source>
</evidence>
<dbReference type="Proteomes" id="UP001419268">
    <property type="component" value="Unassembled WGS sequence"/>
</dbReference>
<keyword evidence="2" id="KW-1185">Reference proteome</keyword>
<dbReference type="Pfam" id="PF14223">
    <property type="entry name" value="Retrotran_gag_2"/>
    <property type="match status" value="1"/>
</dbReference>
<gene>
    <name evidence="1" type="ORF">Scep_012588</name>
</gene>
<evidence type="ECO:0008006" key="3">
    <source>
        <dbReference type="Google" id="ProtNLM"/>
    </source>
</evidence>